<feature type="region of interest" description="Disordered" evidence="1">
    <location>
        <begin position="50"/>
        <end position="84"/>
    </location>
</feature>
<protein>
    <submittedName>
        <fullName evidence="2">Uncharacterized protein</fullName>
    </submittedName>
</protein>
<dbReference type="Proteomes" id="UP000017836">
    <property type="component" value="Unassembled WGS sequence"/>
</dbReference>
<dbReference type="HOGENOM" id="CLU_2530509_0_0_1"/>
<name>W1NQC1_AMBTC</name>
<accession>W1NQC1</accession>
<sequence length="84" mass="9534">MQNHCPNRLLGPIDWGNVDIVGEGGIVNAYIVGEDEQDDLTKLLNNLEVENDRRDEAEDVDEDEVEDDDKDEMEDEATNDEDEV</sequence>
<reference evidence="3" key="1">
    <citation type="journal article" date="2013" name="Science">
        <title>The Amborella genome and the evolution of flowering plants.</title>
        <authorList>
            <consortium name="Amborella Genome Project"/>
        </authorList>
    </citation>
    <scope>NUCLEOTIDE SEQUENCE [LARGE SCALE GENOMIC DNA]</scope>
</reference>
<dbReference type="Gramene" id="ERM96989">
    <property type="protein sequence ID" value="ERM96989"/>
    <property type="gene ID" value="AMTR_s00074p00185380"/>
</dbReference>
<dbReference type="AlphaFoldDB" id="W1NQC1"/>
<organism evidence="2 3">
    <name type="scientific">Amborella trichopoda</name>
    <dbReference type="NCBI Taxonomy" id="13333"/>
    <lineage>
        <taxon>Eukaryota</taxon>
        <taxon>Viridiplantae</taxon>
        <taxon>Streptophyta</taxon>
        <taxon>Embryophyta</taxon>
        <taxon>Tracheophyta</taxon>
        <taxon>Spermatophyta</taxon>
        <taxon>Magnoliopsida</taxon>
        <taxon>Amborellales</taxon>
        <taxon>Amborellaceae</taxon>
        <taxon>Amborella</taxon>
    </lineage>
</organism>
<feature type="compositionally biased region" description="Acidic residues" evidence="1">
    <location>
        <begin position="57"/>
        <end position="84"/>
    </location>
</feature>
<evidence type="ECO:0000256" key="1">
    <source>
        <dbReference type="SAM" id="MobiDB-lite"/>
    </source>
</evidence>
<gene>
    <name evidence="2" type="ORF">AMTR_s00074p00185380</name>
</gene>
<evidence type="ECO:0000313" key="2">
    <source>
        <dbReference type="EMBL" id="ERM96989.1"/>
    </source>
</evidence>
<evidence type="ECO:0000313" key="3">
    <source>
        <dbReference type="Proteomes" id="UP000017836"/>
    </source>
</evidence>
<keyword evidence="3" id="KW-1185">Reference proteome</keyword>
<dbReference type="EMBL" id="KI396637">
    <property type="protein sequence ID" value="ERM96989.1"/>
    <property type="molecule type" value="Genomic_DNA"/>
</dbReference>
<proteinExistence type="predicted"/>